<evidence type="ECO:0000256" key="1">
    <source>
        <dbReference type="SAM" id="Phobius"/>
    </source>
</evidence>
<dbReference type="Proteomes" id="UP001142175">
    <property type="component" value="Unassembled WGS sequence"/>
</dbReference>
<sequence length="215" mass="25481">MSQTSSPISQRIEANLDFDKRLFFLILVILYLLVRYVTNDLILQSIPGYEKLESEGSFMIFHIFNALNYLWTPFALLWKFTATSFVIWLGAFAFGYKAPFVRLWQFVMVAEFIFIFPELIKMLVYIKPSDSVSYEEIRDYYPLSLFSLVDPESIAPKYHYPLRAINLFEVIYIVFLIFGFHTVSRRTIAESTLVVLFSYVLMFLLWLLFYTMVYK</sequence>
<feature type="transmembrane region" description="Helical" evidence="1">
    <location>
        <begin position="192"/>
        <end position="213"/>
    </location>
</feature>
<keyword evidence="3" id="KW-1185">Reference proteome</keyword>
<feature type="transmembrane region" description="Helical" evidence="1">
    <location>
        <begin position="21"/>
        <end position="38"/>
    </location>
</feature>
<evidence type="ECO:0000313" key="2">
    <source>
        <dbReference type="EMBL" id="MCR9013987.1"/>
    </source>
</evidence>
<reference evidence="2" key="1">
    <citation type="submission" date="2022-08" db="EMBL/GenBank/DDBJ databases">
        <authorList>
            <person name="Zhang D."/>
        </authorList>
    </citation>
    <scope>NUCLEOTIDE SEQUENCE</scope>
    <source>
        <strain evidence="2">XJ19-11</strain>
    </source>
</reference>
<keyword evidence="1" id="KW-1133">Transmembrane helix</keyword>
<feature type="transmembrane region" description="Helical" evidence="1">
    <location>
        <begin position="103"/>
        <end position="126"/>
    </location>
</feature>
<dbReference type="RefSeq" id="WP_258421870.1">
    <property type="nucleotide sequence ID" value="NZ_JANSUY010000001.1"/>
</dbReference>
<protein>
    <submittedName>
        <fullName evidence="2">Sulfate ABC transporter permease</fullName>
    </submittedName>
</protein>
<feature type="transmembrane region" description="Helical" evidence="1">
    <location>
        <begin position="76"/>
        <end position="96"/>
    </location>
</feature>
<keyword evidence="1" id="KW-0812">Transmembrane</keyword>
<dbReference type="EMBL" id="JANSUY010000001">
    <property type="protein sequence ID" value="MCR9013987.1"/>
    <property type="molecule type" value="Genomic_DNA"/>
</dbReference>
<feature type="transmembrane region" description="Helical" evidence="1">
    <location>
        <begin position="160"/>
        <end position="180"/>
    </location>
</feature>
<gene>
    <name evidence="2" type="ORF">NU887_03005</name>
</gene>
<proteinExistence type="predicted"/>
<name>A0A9X2P2V8_9BACT</name>
<organism evidence="2 3">
    <name type="scientific">Aquiflexum gelatinilyticum</name>
    <dbReference type="NCBI Taxonomy" id="2961943"/>
    <lineage>
        <taxon>Bacteria</taxon>
        <taxon>Pseudomonadati</taxon>
        <taxon>Bacteroidota</taxon>
        <taxon>Cytophagia</taxon>
        <taxon>Cytophagales</taxon>
        <taxon>Cyclobacteriaceae</taxon>
        <taxon>Aquiflexum</taxon>
    </lineage>
</organism>
<evidence type="ECO:0000313" key="3">
    <source>
        <dbReference type="Proteomes" id="UP001142175"/>
    </source>
</evidence>
<accession>A0A9X2P2V8</accession>
<keyword evidence="1" id="KW-0472">Membrane</keyword>
<dbReference type="AlphaFoldDB" id="A0A9X2P2V8"/>
<comment type="caution">
    <text evidence="2">The sequence shown here is derived from an EMBL/GenBank/DDBJ whole genome shotgun (WGS) entry which is preliminary data.</text>
</comment>